<sequence>MDPESSPFFDGKLPGTVTVSGYSEEYRAHQLGNTLALTVTLEATVGLPIVSLDKIVQRLQRLAFNPSLEDDKGLTDFLGLSSISRLQYGFSGVTASQQTRIDSICQLLSKAKYDSPSRFPDFRDIATFCGRFLIVNNDETMRRDFLYQILLGAELLIRLRLQEAQGTVVSYKGIVTDYISTLLVAAECFMDNISLQSSPGALVSTPHCTFTAVNHQRQAEALIRFGEELTWPYMGEARSFIEKAYEDTLQRKATSPYIIDWIFGMVLPGKYFQHRIMCCLVYASNSIRAIGNSGFFANGIVAGTKSYWPKRMILGRVLGGLPGLDFAKPVDTSGNLLEELGFDDSWTVQGSETDLLTTVLDPNEWVLTSANALAPPPINAQASVLRGIRLEKMATTTPTQGQGTGGLPEPDKYRATLEFQVRGLLVQYTLYSDPMFVTAPPCVGEHVLHSRQSQRYLSSVVKVTDLREKYPKRNELMIINALGKGDEAVARAWCSERAQSAVIRRNSPTHQCCFACACKLAITGTGLGVNILIWSRSGSLRPRFKPTTHGVTPPKRAVNGAVAAPAAEQQAPSSTQPATSDFDIVATYRSLLADDPHLTKPVAAIESLIALLGSTPSTTVFETLDTVKSQSDRLKASVANPVPLSAGTDLFLQYLVSSLRQQDGSFDAVRQHLLANGRLFAARANAARHGIADAGWRFIQEGQCILTHGASRSVIGILERAVKNIGAAKFKVIYVREETRVEESDRVVRELRDKGIPVAEIAEASVAYVMGLLRQVNMVIVGAEAVTSNGGIISRMGTLQIAKLANEAHVPFYVAVETHKFARKFVMDQRDIGFKQDILDFSVDSKSKQPLDAVDFTPPDYISKLITENGIKLPGYVFEQLLDIYGSLNG</sequence>
<comment type="subcellular location">
    <subcellularLocation>
        <location evidence="1">Cytoplasm</location>
        <location evidence="1">Cytosol</location>
    </subcellularLocation>
</comment>
<dbReference type="GO" id="GO:0005085">
    <property type="term" value="F:guanyl-nucleotide exchange factor activity"/>
    <property type="evidence" value="ECO:0007669"/>
    <property type="project" value="TreeGrafter"/>
</dbReference>
<dbReference type="InterPro" id="IPR000649">
    <property type="entry name" value="IF-2B-related"/>
</dbReference>
<protein>
    <recommendedName>
        <fullName evidence="6">Translation initiation factor eIF2B subunit alpha</fullName>
    </recommendedName>
    <alternativeName>
        <fullName evidence="7">eIF2B GDP-GTP exchange factor subunit alpha</fullName>
    </alternativeName>
</protein>
<dbReference type="Proteomes" id="UP000722485">
    <property type="component" value="Unassembled WGS sequence"/>
</dbReference>
<evidence type="ECO:0000313" key="10">
    <source>
        <dbReference type="EMBL" id="KAF7555755.1"/>
    </source>
</evidence>
<organism evidence="10 11">
    <name type="scientific">Cylindrodendrum hubeiense</name>
    <dbReference type="NCBI Taxonomy" id="595255"/>
    <lineage>
        <taxon>Eukaryota</taxon>
        <taxon>Fungi</taxon>
        <taxon>Dikarya</taxon>
        <taxon>Ascomycota</taxon>
        <taxon>Pezizomycotina</taxon>
        <taxon>Sordariomycetes</taxon>
        <taxon>Hypocreomycetidae</taxon>
        <taxon>Hypocreales</taxon>
        <taxon>Nectriaceae</taxon>
        <taxon>Cylindrodendrum</taxon>
    </lineage>
</organism>
<dbReference type="PANTHER" id="PTHR45860">
    <property type="entry name" value="TRANSLATION INITIATION FACTOR EIF-2B SUBUNIT ALPHA"/>
    <property type="match status" value="1"/>
</dbReference>
<evidence type="ECO:0000256" key="6">
    <source>
        <dbReference type="ARBA" id="ARBA00044208"/>
    </source>
</evidence>
<evidence type="ECO:0000256" key="4">
    <source>
        <dbReference type="ARBA" id="ARBA00022540"/>
    </source>
</evidence>
<keyword evidence="4" id="KW-0396">Initiation factor</keyword>
<evidence type="ECO:0000256" key="7">
    <source>
        <dbReference type="ARBA" id="ARBA00044236"/>
    </source>
</evidence>
<dbReference type="Gene3D" id="1.20.120.1070">
    <property type="entry name" value="Translation initiation factor eIF-2B, N-terminal domain"/>
    <property type="match status" value="1"/>
</dbReference>
<evidence type="ECO:0000256" key="1">
    <source>
        <dbReference type="ARBA" id="ARBA00004514"/>
    </source>
</evidence>
<dbReference type="GO" id="GO:0005829">
    <property type="term" value="C:cytosol"/>
    <property type="evidence" value="ECO:0007669"/>
    <property type="project" value="UniProtKB-SubCell"/>
</dbReference>
<dbReference type="InterPro" id="IPR042529">
    <property type="entry name" value="IF_2B-like_C"/>
</dbReference>
<evidence type="ECO:0000256" key="3">
    <source>
        <dbReference type="ARBA" id="ARBA00022490"/>
    </source>
</evidence>
<comment type="similarity">
    <text evidence="2 9">Belongs to the eIF-2B alpha/beta/delta subunits family.</text>
</comment>
<keyword evidence="5" id="KW-0648">Protein biosynthesis</keyword>
<evidence type="ECO:0000313" key="11">
    <source>
        <dbReference type="Proteomes" id="UP000722485"/>
    </source>
</evidence>
<gene>
    <name evidence="10" type="ORF">G7Z17_g1884</name>
</gene>
<evidence type="ECO:0000256" key="8">
    <source>
        <dbReference type="ARBA" id="ARBA00046432"/>
    </source>
</evidence>
<dbReference type="InterPro" id="IPR051501">
    <property type="entry name" value="eIF2B_alpha/beta/delta"/>
</dbReference>
<evidence type="ECO:0000256" key="5">
    <source>
        <dbReference type="ARBA" id="ARBA00022917"/>
    </source>
</evidence>
<dbReference type="InterPro" id="IPR037171">
    <property type="entry name" value="NagB/RpiA_transferase-like"/>
</dbReference>
<comment type="subunit">
    <text evidence="8">Component of the translation initiation factor 2B (eIF2B) complex which is a heterodecamer of two sets of five different subunits: alpha, beta, gamma, delta and epsilon. Subunits alpha, beta and delta comprise a regulatory subcomplex and subunits epsilon and gamma comprise a catalytic subcomplex. Within the complex, the hexameric regulatory complex resides at the center, with the two heterodimeric catalytic subcomplexes bound on opposite sides.</text>
</comment>
<dbReference type="OrthoDB" id="10249309at2759"/>
<name>A0A9P5HHI8_9HYPO</name>
<dbReference type="SUPFAM" id="SSF100950">
    <property type="entry name" value="NagB/RpiA/CoA transferase-like"/>
    <property type="match status" value="1"/>
</dbReference>
<dbReference type="PANTHER" id="PTHR45860:SF1">
    <property type="entry name" value="TRANSLATION INITIATION FACTOR EIF-2B SUBUNIT ALPHA"/>
    <property type="match status" value="1"/>
</dbReference>
<dbReference type="GO" id="GO:0005851">
    <property type="term" value="C:eukaryotic translation initiation factor 2B complex"/>
    <property type="evidence" value="ECO:0007669"/>
    <property type="project" value="TreeGrafter"/>
</dbReference>
<dbReference type="InterPro" id="IPR042528">
    <property type="entry name" value="elF-2B_alpha_N"/>
</dbReference>
<dbReference type="EMBL" id="JAANBB010000017">
    <property type="protein sequence ID" value="KAF7555755.1"/>
    <property type="molecule type" value="Genomic_DNA"/>
</dbReference>
<comment type="caution">
    <text evidence="10">The sequence shown here is derived from an EMBL/GenBank/DDBJ whole genome shotgun (WGS) entry which is preliminary data.</text>
</comment>
<proteinExistence type="inferred from homology"/>
<keyword evidence="11" id="KW-1185">Reference proteome</keyword>
<evidence type="ECO:0000256" key="2">
    <source>
        <dbReference type="ARBA" id="ARBA00007251"/>
    </source>
</evidence>
<evidence type="ECO:0000256" key="9">
    <source>
        <dbReference type="RuleBase" id="RU003814"/>
    </source>
</evidence>
<keyword evidence="3" id="KW-0963">Cytoplasm</keyword>
<dbReference type="AlphaFoldDB" id="A0A9P5HHI8"/>
<dbReference type="GO" id="GO:0003743">
    <property type="term" value="F:translation initiation factor activity"/>
    <property type="evidence" value="ECO:0007669"/>
    <property type="project" value="UniProtKB-KW"/>
</dbReference>
<dbReference type="Pfam" id="PF01008">
    <property type="entry name" value="IF-2B"/>
    <property type="match status" value="1"/>
</dbReference>
<reference evidence="10" key="1">
    <citation type="submission" date="2020-03" db="EMBL/GenBank/DDBJ databases">
        <title>Draft Genome Sequence of Cylindrodendrum hubeiense.</title>
        <authorList>
            <person name="Buettner E."/>
            <person name="Kellner H."/>
        </authorList>
    </citation>
    <scope>NUCLEOTIDE SEQUENCE</scope>
    <source>
        <strain evidence="10">IHI 201604</strain>
    </source>
</reference>
<accession>A0A9P5HHI8</accession>
<dbReference type="Gene3D" id="3.40.50.10470">
    <property type="entry name" value="Translation initiation factor eif-2b, domain 2"/>
    <property type="match status" value="1"/>
</dbReference>